<organism evidence="1 2">
    <name type="scientific">Staphylococcus carnosus (strain TM300)</name>
    <dbReference type="NCBI Taxonomy" id="396513"/>
    <lineage>
        <taxon>Bacteria</taxon>
        <taxon>Bacillati</taxon>
        <taxon>Bacillota</taxon>
        <taxon>Bacilli</taxon>
        <taxon>Bacillales</taxon>
        <taxon>Staphylococcaceae</taxon>
        <taxon>Staphylococcus</taxon>
    </lineage>
</organism>
<dbReference type="Proteomes" id="UP000000444">
    <property type="component" value="Chromosome"/>
</dbReference>
<name>B9DMN5_STACT</name>
<evidence type="ECO:0000313" key="2">
    <source>
        <dbReference type="Proteomes" id="UP000000444"/>
    </source>
</evidence>
<dbReference type="KEGG" id="sca:SCA_1526"/>
<gene>
    <name evidence="1" type="ordered locus">Sca_1526</name>
</gene>
<dbReference type="HOGENOM" id="CLU_3405595_0_0_9"/>
<reference evidence="1 2" key="1">
    <citation type="journal article" date="2009" name="Appl. Environ. Microbiol.">
        <title>Genome analysis of the meat starter culture bacterium Staphylococcus carnosus TM300.</title>
        <authorList>
            <person name="Rosenstein R."/>
            <person name="Nerz C."/>
            <person name="Biswas L."/>
            <person name="Resch A."/>
            <person name="Raddatz G."/>
            <person name="Schuster S.C."/>
            <person name="Goetz F."/>
        </authorList>
    </citation>
    <scope>NUCLEOTIDE SEQUENCE [LARGE SCALE GENOMIC DNA]</scope>
    <source>
        <strain evidence="1 2">TM300</strain>
    </source>
</reference>
<proteinExistence type="predicted"/>
<dbReference type="EMBL" id="AM295250">
    <property type="protein sequence ID" value="CAL28431.1"/>
    <property type="molecule type" value="Genomic_DNA"/>
</dbReference>
<evidence type="ECO:0000313" key="1">
    <source>
        <dbReference type="EMBL" id="CAL28431.1"/>
    </source>
</evidence>
<sequence length="30" mass="3639">MKAKLQIEITKQIQIIFLVSFLISKFYFTF</sequence>
<protein>
    <submittedName>
        <fullName evidence="1">Uncharacterized protein</fullName>
    </submittedName>
</protein>
<dbReference type="AlphaFoldDB" id="B9DMN5"/>
<accession>B9DMN5</accession>
<keyword evidence="2" id="KW-1185">Reference proteome</keyword>